<keyword evidence="1" id="KW-0597">Phosphoprotein</keyword>
<sequence>MAAKQNYSPTLSLETVRNNQTSTPTSSTPHSQQQQYIEERSSSSIDAHTSVNTMSNNNARHSPIATSPNSNRDNFDEDNDNMQSSPVNPNSITNLNLSNTSISLSHSSSNRLHSDTNYPPPDYHATSSTHNMTGESYHAHYNIPHRSPINENDEQENQEYNLQAQLEDDADICDENGDPKFPLDDLIKLEEQLNQTRWVVPVLSDGELIKCLRAAIKLAKHKLDIKSEPCQRFIRDSLVNSFTKILCDEAVQMWKLEIFKHIYQNSMLFIHLCVLKLEDDCLPLLDVLGMLMNPTCRYHQSNLSRQSDYQLPDNIEPFASSDYRGTQRGWLVDFINRFGVLGGFEKVHSRFISTELHPKLTISIVVLLLKPWGLCHDYLTPNTVKKYFFPIISIVPDFLDQLSESDLKFETKTEPKSDTLSTVIKWLRSLASRIPDNDKSCRSLDALRLKMILRILKTNSFSGKMNALNEVNKLIMSLNINQRTQSLRSDDYETLTADKLIQWIQNNEILDIVLRDCLHQPQYVEKLEKILRFIIKEQALTKDDLDKIWNSSCGKHEAIEKNVHDLLAKLAWDFSPEQLDHLFECFRRSWTRASKKQREKLLELIRRLAEDDKEGMMANKVLELLWTIAHDDRLPNEIVDQALNAHLKILDYSCLQEKEKTKLSWIEKFMDEVKHDHGHVIISLRQIREICMQFHEYAFSQNIPRMVSGPHSRQHVIVALEKNHQLIEVVTKNLCQYMKNAKIYKESPKATSPEDYYPDNRFNHIQQIQERLSFLKFILKEGHLYLVADYSKSIWTCLAEEAVYPNDRELCFRWFAELVSEDSDIEPKANQDFFENHVMKLEPNLLTELGMSCFDRFFKTVNAQLRKLVLKRRSIRLQNDEDLVGIEYLWKLILNGSDEVAERGITLIKEIYTNISPQLKKEHKRIHETFISECFERLRTLYDSIKAMNKEHDSKHVFNHKINSLIRILIVLREYMLECDNSYHKERLVLPMSRAFRGRQVTIIVRVNQSQNRPADEFEHLHHSNETWGQIRRSIYHRFKTTYGIIELHRNNELIHPCDDNKTLAQTETRDRLTIIARWVQHQSQAGSSGESSSSESNDNNNNSSSSHHSRVLENPDLSVESTLPSVIFSQKHSYCKFLIDLADLGCIEQNNRLRDTARQILDIIPLDKTITLQLNNYIHQSSSGEQIASDDILKRLEMFYFHTTTTSQLLYNLKATHIGLMPATACHHIAANPNQMTSVEALHVRFLYGGGLTCLLNILVGQPLPTISPTTSRSSITVTSSFRHSSIDSSSLKSIYLVVVYICKRLLTILGYYQCKLSNIQDYILILESMLQTVPTLALITVNNAGEQLQQHVPLSLEQKIASCLVLNKSEYPIPKSSFLQYTHLLALIRLIWCLAADNSGKNRKTMTATLETYLTSDFDTIHKHFKQDHVAVNLRTDENIVDDEEDDEEDDESQILVCREALEILSLSIVLVHTSIEKLIHEPFFENFLIDLILYCRHQLIRHTAYEQFFLLASRASTGEKVLQYIIHIQFKLLDKTSKFRDDLQIYSQQSNEYFLLLCRLLSFALANQVIPPDIDKQLNDEIDWLKNVTIKSQRQLTLMNDQLLKGHLNVAKELLAFQNSERKSYYGITQSLIEELIEQFLFPASTLLCHFRRKRLQQRQSQQNVLHENSNDDEMDLLKEPPVAICQTPQTSQAAFDLLVVLGTNCIDNLKLIDEYITDLFYTVPDSTLSEWDFSPPVGPRPNRGYVGLKNGGATCYMNSVLQQLFMIKPLRSALLSIKIPSHHDDETDDDEKRDLSDSFMDSKSFLVSTTTTKNSPSNMSLNNNQQNDQQESNENNGNESGGQKTSTSSKNVDRTDYNICILKHIQRIFGHCLESKLQFYIPRSFWKIFKFFGEPVNLREQHDAVEFLNTIVDSIDEALKSLNLPQICSKVLGGTFADQKICKDCPHRYSSEEDFTLVSVDIRHSQNLKESLEQYVIGELLDGPNAYFCEKCNKKVDTVKRTCFKKLPPILAIQLKRFDYDWERETPIKFNDYFEFPRELNMEPYTVQGLAKAEGITETDDYSIVRDENGSINSGGTYYKLVGTIVHSGQANGGHYYSFIQNKDDINPDQSHWYKFDDVEVSECKMDDDEELRSQCFGGDYSPQTFEQPVMKRYFHWMI</sequence>
<proteinExistence type="predicted"/>
<feature type="compositionally biased region" description="Polar residues" evidence="5">
    <location>
        <begin position="1"/>
        <end position="19"/>
    </location>
</feature>
<dbReference type="FunFam" id="3.90.70.10:FF:000022">
    <property type="entry name" value="Ubiquitin carboxyl-terminal hydrolase 24"/>
    <property type="match status" value="1"/>
</dbReference>
<keyword evidence="3" id="KW-0833">Ubl conjugation pathway</keyword>
<dbReference type="Pfam" id="PF25010">
    <property type="entry name" value="ARM_UBP24_USP9X-Y"/>
    <property type="match status" value="1"/>
</dbReference>
<dbReference type="InterPro" id="IPR050164">
    <property type="entry name" value="Peptidase_C19"/>
</dbReference>
<dbReference type="GO" id="GO:0016477">
    <property type="term" value="P:cell migration"/>
    <property type="evidence" value="ECO:0007669"/>
    <property type="project" value="TreeGrafter"/>
</dbReference>
<dbReference type="PANTHER" id="PTHR24006:SF925">
    <property type="entry name" value="UBIQUITINYL HYDROLASE 1"/>
    <property type="match status" value="1"/>
</dbReference>
<evidence type="ECO:0000256" key="2">
    <source>
        <dbReference type="ARBA" id="ARBA00022670"/>
    </source>
</evidence>
<organism evidence="7 9">
    <name type="scientific">Didymodactylos carnosus</name>
    <dbReference type="NCBI Taxonomy" id="1234261"/>
    <lineage>
        <taxon>Eukaryota</taxon>
        <taxon>Metazoa</taxon>
        <taxon>Spiralia</taxon>
        <taxon>Gnathifera</taxon>
        <taxon>Rotifera</taxon>
        <taxon>Eurotatoria</taxon>
        <taxon>Bdelloidea</taxon>
        <taxon>Philodinida</taxon>
        <taxon>Philodinidae</taxon>
        <taxon>Didymodactylos</taxon>
    </lineage>
</organism>
<evidence type="ECO:0000313" key="7">
    <source>
        <dbReference type="EMBL" id="CAF1165473.1"/>
    </source>
</evidence>
<comment type="caution">
    <text evidence="7">The sequence shown here is derived from an EMBL/GenBank/DDBJ whole genome shotgun (WGS) entry which is preliminary data.</text>
</comment>
<dbReference type="GO" id="GO:0004843">
    <property type="term" value="F:cysteine-type deubiquitinase activity"/>
    <property type="evidence" value="ECO:0007669"/>
    <property type="project" value="InterPro"/>
</dbReference>
<gene>
    <name evidence="7" type="ORF">GPM918_LOCUS21903</name>
    <name evidence="8" type="ORF">SRO942_LOCUS21903</name>
</gene>
<keyword evidence="9" id="KW-1185">Reference proteome</keyword>
<evidence type="ECO:0000313" key="9">
    <source>
        <dbReference type="Proteomes" id="UP000663829"/>
    </source>
</evidence>
<dbReference type="PROSITE" id="PS50235">
    <property type="entry name" value="USP_3"/>
    <property type="match status" value="1"/>
</dbReference>
<feature type="compositionally biased region" description="Low complexity" evidence="5">
    <location>
        <begin position="1818"/>
        <end position="1847"/>
    </location>
</feature>
<dbReference type="Proteomes" id="UP000681722">
    <property type="component" value="Unassembled WGS sequence"/>
</dbReference>
<dbReference type="Gene3D" id="3.90.70.10">
    <property type="entry name" value="Cysteine proteinases"/>
    <property type="match status" value="1"/>
</dbReference>
<evidence type="ECO:0000256" key="5">
    <source>
        <dbReference type="SAM" id="MobiDB-lite"/>
    </source>
</evidence>
<evidence type="ECO:0000259" key="6">
    <source>
        <dbReference type="PROSITE" id="PS50235"/>
    </source>
</evidence>
<name>A0A814TT27_9BILA</name>
<feature type="region of interest" description="Disordered" evidence="5">
    <location>
        <begin position="1813"/>
        <end position="1855"/>
    </location>
</feature>
<feature type="compositionally biased region" description="Low complexity" evidence="5">
    <location>
        <begin position="90"/>
        <end position="111"/>
    </location>
</feature>
<feature type="region of interest" description="Disordered" evidence="5">
    <location>
        <begin position="1"/>
        <end position="135"/>
    </location>
</feature>
<dbReference type="OrthoDB" id="289038at2759"/>
<feature type="compositionally biased region" description="Low complexity" evidence="5">
    <location>
        <begin position="20"/>
        <end position="35"/>
    </location>
</feature>
<dbReference type="PROSITE" id="PS00972">
    <property type="entry name" value="USP_1"/>
    <property type="match status" value="1"/>
</dbReference>
<feature type="compositionally biased region" description="Polar residues" evidence="5">
    <location>
        <begin position="125"/>
        <end position="134"/>
    </location>
</feature>
<dbReference type="GO" id="GO:0005634">
    <property type="term" value="C:nucleus"/>
    <property type="evidence" value="ECO:0007669"/>
    <property type="project" value="TreeGrafter"/>
</dbReference>
<dbReference type="InterPro" id="IPR028889">
    <property type="entry name" value="USP"/>
</dbReference>
<dbReference type="PANTHER" id="PTHR24006">
    <property type="entry name" value="UBIQUITIN CARBOXYL-TERMINAL HYDROLASE"/>
    <property type="match status" value="1"/>
</dbReference>
<dbReference type="InterPro" id="IPR055176">
    <property type="entry name" value="UBP24/USP9X/USP9Y_UBL"/>
</dbReference>
<feature type="compositionally biased region" description="Polar residues" evidence="5">
    <location>
        <begin position="42"/>
        <end position="72"/>
    </location>
</feature>
<feature type="compositionally biased region" description="Low complexity" evidence="5">
    <location>
        <begin position="1087"/>
        <end position="1107"/>
    </location>
</feature>
<dbReference type="EMBL" id="CAJOBC010007343">
    <property type="protein sequence ID" value="CAF3929154.1"/>
    <property type="molecule type" value="Genomic_DNA"/>
</dbReference>
<dbReference type="Pfam" id="PF00443">
    <property type="entry name" value="UCH"/>
    <property type="match status" value="1"/>
</dbReference>
<dbReference type="PROSITE" id="PS00973">
    <property type="entry name" value="USP_2"/>
    <property type="match status" value="1"/>
</dbReference>
<dbReference type="GO" id="GO:0005829">
    <property type="term" value="C:cytosol"/>
    <property type="evidence" value="ECO:0007669"/>
    <property type="project" value="TreeGrafter"/>
</dbReference>
<evidence type="ECO:0000256" key="4">
    <source>
        <dbReference type="ARBA" id="ARBA00022801"/>
    </source>
</evidence>
<dbReference type="GO" id="GO:0016579">
    <property type="term" value="P:protein deubiquitination"/>
    <property type="evidence" value="ECO:0007669"/>
    <property type="project" value="InterPro"/>
</dbReference>
<accession>A0A814TT27</accession>
<dbReference type="InterPro" id="IPR001394">
    <property type="entry name" value="Peptidase_C19_UCH"/>
</dbReference>
<dbReference type="SUPFAM" id="SSF54001">
    <property type="entry name" value="Cysteine proteinases"/>
    <property type="match status" value="1"/>
</dbReference>
<dbReference type="EMBL" id="CAJNOQ010007343">
    <property type="protein sequence ID" value="CAF1165473.1"/>
    <property type="molecule type" value="Genomic_DNA"/>
</dbReference>
<evidence type="ECO:0000256" key="3">
    <source>
        <dbReference type="ARBA" id="ARBA00022786"/>
    </source>
</evidence>
<keyword evidence="2" id="KW-0645">Protease</keyword>
<evidence type="ECO:0000313" key="8">
    <source>
        <dbReference type="EMBL" id="CAF3929154.1"/>
    </source>
</evidence>
<dbReference type="InterPro" id="IPR038765">
    <property type="entry name" value="Papain-like_cys_pep_sf"/>
</dbReference>
<dbReference type="Pfam" id="PF22900">
    <property type="entry name" value="UCH_UBL1"/>
    <property type="match status" value="1"/>
</dbReference>
<protein>
    <recommendedName>
        <fullName evidence="6">USP domain-containing protein</fullName>
    </recommendedName>
</protein>
<dbReference type="GO" id="GO:0006508">
    <property type="term" value="P:proteolysis"/>
    <property type="evidence" value="ECO:0007669"/>
    <property type="project" value="UniProtKB-KW"/>
</dbReference>
<feature type="region of interest" description="Disordered" evidence="5">
    <location>
        <begin position="1085"/>
        <end position="1113"/>
    </location>
</feature>
<dbReference type="InterPro" id="IPR018200">
    <property type="entry name" value="USP_CS"/>
</dbReference>
<keyword evidence="4" id="KW-0378">Hydrolase</keyword>
<dbReference type="InterPro" id="IPR056850">
    <property type="entry name" value="ARM_UBP34_24_USP9X_Y"/>
</dbReference>
<evidence type="ECO:0000256" key="1">
    <source>
        <dbReference type="ARBA" id="ARBA00022553"/>
    </source>
</evidence>
<feature type="domain" description="USP" evidence="6">
    <location>
        <begin position="1750"/>
        <end position="2148"/>
    </location>
</feature>
<reference evidence="7" key="1">
    <citation type="submission" date="2021-02" db="EMBL/GenBank/DDBJ databases">
        <authorList>
            <person name="Nowell W R."/>
        </authorList>
    </citation>
    <scope>NUCLEOTIDE SEQUENCE</scope>
</reference>
<dbReference type="Proteomes" id="UP000663829">
    <property type="component" value="Unassembled WGS sequence"/>
</dbReference>